<feature type="region of interest" description="Disordered" evidence="1">
    <location>
        <begin position="956"/>
        <end position="1013"/>
    </location>
</feature>
<dbReference type="RefSeq" id="XP_031818581.1">
    <property type="nucleotide sequence ID" value="XM_031962721.1"/>
</dbReference>
<feature type="compositionally biased region" description="Polar residues" evidence="1">
    <location>
        <begin position="1157"/>
        <end position="1168"/>
    </location>
</feature>
<dbReference type="Gene3D" id="3.40.50.410">
    <property type="entry name" value="von Willebrand factor, type A domain"/>
    <property type="match status" value="1"/>
</dbReference>
<dbReference type="Pfam" id="PF13768">
    <property type="entry name" value="VWA_3"/>
    <property type="match status" value="1"/>
</dbReference>
<name>G3WB88_SARHA</name>
<feature type="region of interest" description="Disordered" evidence="1">
    <location>
        <begin position="710"/>
        <end position="774"/>
    </location>
</feature>
<dbReference type="SUPFAM" id="SSF53300">
    <property type="entry name" value="vWA-like"/>
    <property type="match status" value="1"/>
</dbReference>
<dbReference type="PANTHER" id="PTHR46299">
    <property type="entry name" value="VON WILLEBRAND FACTOR A DOMAIN-CONTAINING PROTEIN 5B2-RELATED"/>
    <property type="match status" value="1"/>
</dbReference>
<evidence type="ECO:0000259" key="3">
    <source>
        <dbReference type="PROSITE" id="PS51468"/>
    </source>
</evidence>
<dbReference type="GeneID" id="100929655"/>
<dbReference type="InterPro" id="IPR013694">
    <property type="entry name" value="VIT"/>
</dbReference>
<dbReference type="STRING" id="9305.ENSSHAP00000012693"/>
<dbReference type="PROSITE" id="PS51468">
    <property type="entry name" value="VIT"/>
    <property type="match status" value="1"/>
</dbReference>
<evidence type="ECO:0000256" key="1">
    <source>
        <dbReference type="SAM" id="MobiDB-lite"/>
    </source>
</evidence>
<evidence type="ECO:0000259" key="2">
    <source>
        <dbReference type="PROSITE" id="PS50234"/>
    </source>
</evidence>
<gene>
    <name evidence="4" type="primary">VWA5B1</name>
</gene>
<dbReference type="CTD" id="127731"/>
<keyword evidence="5" id="KW-1185">Reference proteome</keyword>
<protein>
    <submittedName>
        <fullName evidence="4">von Willebrand factor A domain containing 5B1</fullName>
    </submittedName>
</protein>
<feature type="region of interest" description="Disordered" evidence="1">
    <location>
        <begin position="1130"/>
        <end position="1206"/>
    </location>
</feature>
<reference evidence="4" key="2">
    <citation type="submission" date="2025-08" db="UniProtKB">
        <authorList>
            <consortium name="Ensembl"/>
        </authorList>
    </citation>
    <scope>IDENTIFICATION</scope>
</reference>
<dbReference type="InterPro" id="IPR052627">
    <property type="entry name" value="VWA_domain-containing"/>
</dbReference>
<dbReference type="InParanoid" id="G3WB88"/>
<feature type="compositionally biased region" description="Basic and acidic residues" evidence="1">
    <location>
        <begin position="956"/>
        <end position="972"/>
    </location>
</feature>
<dbReference type="SMART" id="SM00327">
    <property type="entry name" value="VWA"/>
    <property type="match status" value="1"/>
</dbReference>
<feature type="compositionally biased region" description="Polar residues" evidence="1">
    <location>
        <begin position="998"/>
        <end position="1008"/>
    </location>
</feature>
<evidence type="ECO:0000313" key="4">
    <source>
        <dbReference type="Ensembl" id="ENSSHAP00000012693.2"/>
    </source>
</evidence>
<evidence type="ECO:0000313" key="5">
    <source>
        <dbReference type="Proteomes" id="UP000007648"/>
    </source>
</evidence>
<proteinExistence type="predicted"/>
<dbReference type="Ensembl" id="ENSSHAT00000012797.2">
    <property type="protein sequence ID" value="ENSSHAP00000012693.2"/>
    <property type="gene ID" value="ENSSHAG00000010861.2"/>
</dbReference>
<dbReference type="Pfam" id="PF13757">
    <property type="entry name" value="VIT_2"/>
    <property type="match status" value="1"/>
</dbReference>
<dbReference type="InterPro" id="IPR002035">
    <property type="entry name" value="VWF_A"/>
</dbReference>
<dbReference type="PANTHER" id="PTHR46299:SF1">
    <property type="entry name" value="VON WILLEBRAND FACTOR A DOMAIN-CONTAINING PROTEIN 5B1"/>
    <property type="match status" value="1"/>
</dbReference>
<organism evidence="4 5">
    <name type="scientific">Sarcophilus harrisii</name>
    <name type="common">Tasmanian devil</name>
    <name type="synonym">Sarcophilus laniarius</name>
    <dbReference type="NCBI Taxonomy" id="9305"/>
    <lineage>
        <taxon>Eukaryota</taxon>
        <taxon>Metazoa</taxon>
        <taxon>Chordata</taxon>
        <taxon>Craniata</taxon>
        <taxon>Vertebrata</taxon>
        <taxon>Euteleostomi</taxon>
        <taxon>Mammalia</taxon>
        <taxon>Metatheria</taxon>
        <taxon>Dasyuromorphia</taxon>
        <taxon>Dasyuridae</taxon>
        <taxon>Sarcophilus</taxon>
    </lineage>
</organism>
<feature type="compositionally biased region" description="Basic and acidic residues" evidence="1">
    <location>
        <begin position="1184"/>
        <end position="1204"/>
    </location>
</feature>
<dbReference type="Proteomes" id="UP000007648">
    <property type="component" value="Unassembled WGS sequence"/>
</dbReference>
<dbReference type="eggNOG" id="ENOG502QVJP">
    <property type="taxonomic scope" value="Eukaryota"/>
</dbReference>
<reference evidence="4" key="3">
    <citation type="submission" date="2025-09" db="UniProtKB">
        <authorList>
            <consortium name="Ensembl"/>
        </authorList>
    </citation>
    <scope>IDENTIFICATION</scope>
</reference>
<sequence>MPGLLNSSTWEPLPLTSSEITSCVQGYAFGLMASLTYDNVEVQPFQGLFVYPLDEHTTVVGFEAIISERAVTVQIKDKAKLNSNYIDMHRPHNGKITLDEDLERIVFLANLGTIGPLESVSIFISTSSELQTLPSGAVRVLLPAVCVPPVPHTNNSISARPSRGSKHICVPKNFEQTSKPLCITQLLENEVINPMEYEFNFQLEIRGPCLLAGVESPTHEIRADASPSAHSAKSIIVTLANKHTFDRPVEILIHPTEPHIPHILMEQGDMTHGQFEQHLKARSDFTKGTKKMINTQKKMEIIRKRLHKDIPHHSVVMLNFCPDLQLSRATLRKTHGEFIFLIDRSGSMSGININRVKEALILMLKSLMPTCLFNIIGFGSSFKTLFPSSQIYNEENLATACENIQHIRADMGGTNILSPLKWIARQPTHAGHPRLLFLLTDGSVNNTGKVLELVRIHAFTTRCYSFGIGPKACPRLVQGLAAVSKGSAEFLMQGERLQPKMIKSLKKAMAPVVSDVTVEWNFPENIEVLISPVSASSLFPGDRLMGYGIVCNSLYHPSSRSHYSALRSQSSVFYHSQDKGSAPESGDCTQEALEISASEKGQDIPAFTKDANLIRDRSMHHRAYSTSQIPELKSCLRMPTTSDSAIVSGKHLLRKTQGQDLIDYFVTEPCVWQAESQHSRCTTPELQPLKITGSAQKSLPRSGCLNLSRCSEGQSRGPVKDQDQWDSALSLRSSSSDSHSFSLGDQAALFESETEPEQESPSKEDASSQAMQKMRHSCFPTPRLLCKAVVKGIRNSKPVQWEVAFDLRDLEKDLLIHDNPDSERDTDLWKRTFHHLAARSIIRDFEQLAEMENDIEPGSAHRFQANAVHTSRACNVISKYTAFVPMDLRSRIYLPTLVEYTNTGSSSKSSSSKSIVMGSQKQKGLAMNLKQAQLIFRQDVVVDGGLYSLRELEKKKERGEGEGRGREREKEIGFWSRDPSRGEVNSGSAIKIQDLEENNVSDSPPSNVRTERTSIRDRSLYKSLFNPGSSLRASETLLGTRLNLNKSKLLSRATKGLVFKAPAPSSQCQELPLETESLDYLPLVFLQLASGAFLLNQAFCRATGIPMEKLKWTSPFTCHRVMLTSCSHNSSRNQDFLSVEPRSPGLKKSNRAFHSSAHGQLSPKSSETLCRVPCPETLPSPPEDSPHDDGFHRADSKQALESHGPEQAGKVWATAVALGWLENSSASYFVEWELVAAKASSWLGEQKVPEGRSLASIKTAAQQLFVLLRHWDENLEFNLLCYNPNSV</sequence>
<dbReference type="FunCoup" id="G3WB88">
    <property type="interactions" value="4"/>
</dbReference>
<accession>G3WB88</accession>
<dbReference type="GeneTree" id="ENSGT00940000158938"/>
<feature type="compositionally biased region" description="Low complexity" evidence="1">
    <location>
        <begin position="726"/>
        <end position="745"/>
    </location>
</feature>
<dbReference type="InterPro" id="IPR036465">
    <property type="entry name" value="vWFA_dom_sf"/>
</dbReference>
<feature type="domain" description="VIT" evidence="3">
    <location>
        <begin position="1"/>
        <end position="128"/>
    </location>
</feature>
<feature type="domain" description="VWFA" evidence="2">
    <location>
        <begin position="337"/>
        <end position="509"/>
    </location>
</feature>
<dbReference type="PROSITE" id="PS50234">
    <property type="entry name" value="VWFA"/>
    <property type="match status" value="1"/>
</dbReference>
<reference evidence="4 5" key="1">
    <citation type="journal article" date="2011" name="Proc. Natl. Acad. Sci. U.S.A.">
        <title>Genetic diversity and population structure of the endangered marsupial Sarcophilus harrisii (Tasmanian devil).</title>
        <authorList>
            <person name="Miller W."/>
            <person name="Hayes V.M."/>
            <person name="Ratan A."/>
            <person name="Petersen D.C."/>
            <person name="Wittekindt N.E."/>
            <person name="Miller J."/>
            <person name="Walenz B."/>
            <person name="Knight J."/>
            <person name="Qi J."/>
            <person name="Zhao F."/>
            <person name="Wang Q."/>
            <person name="Bedoya-Reina O.C."/>
            <person name="Katiyar N."/>
            <person name="Tomsho L.P."/>
            <person name="Kasson L.M."/>
            <person name="Hardie R.A."/>
            <person name="Woodbridge P."/>
            <person name="Tindall E.A."/>
            <person name="Bertelsen M.F."/>
            <person name="Dixon D."/>
            <person name="Pyecroft S."/>
            <person name="Helgen K.M."/>
            <person name="Lesk A.M."/>
            <person name="Pringle T.H."/>
            <person name="Patterson N."/>
            <person name="Zhang Y."/>
            <person name="Kreiss A."/>
            <person name="Woods G.M."/>
            <person name="Jones M.E."/>
            <person name="Schuster S.C."/>
        </authorList>
    </citation>
    <scope>NUCLEOTIDE SEQUENCE [LARGE SCALE GENOMIC DNA]</scope>
</reference>